<gene>
    <name evidence="1" type="ORF">F4820DRAFT_467773</name>
</gene>
<sequence>MKVLISGAGIAGNALAFWLSKLGHEVIVVEWFPNLRATGLQIDLRGPGIQVLRRMGLEEAFRAKAAPEHGFQIVDGSGRRRAYFPANKSGKGLQSLTSDFEIMRGDLCHLLHHATEGRATYVFGTSIESYEEKDSVVEVQFAGGRTDTFDLVVGADGQWSKTRKMMLGPDAPDALYLLGGVYTAYFTMPRPIEEGEEYIATAYIAPGRRGLFLRRHSPDTVQVYMGCTSDSDKLRGARRGDMKAEKEALAEFYQGAGWRTREIVKAMREADDFYCERMCLVKLDAWSRGRVTLVGDAGYCPSATTGMGTTCGMVGAYILAGEIARHCGGNDTKDDLAGALKAYDEKFRPFMDQVQKGVASDTGMWSSMPTSAFGVGVLNCIMGLVSFLRLDLAKWFLKEDAVKDWKLPEARSNFPLRSLYFEEFTTQCHVLNFQSAN</sequence>
<name>A0ACB9YHI8_9PEZI</name>
<evidence type="ECO:0000313" key="1">
    <source>
        <dbReference type="EMBL" id="KAI4858848.1"/>
    </source>
</evidence>
<comment type="caution">
    <text evidence="1">The sequence shown here is derived from an EMBL/GenBank/DDBJ whole genome shotgun (WGS) entry which is preliminary data.</text>
</comment>
<protein>
    <submittedName>
        <fullName evidence="1">FAD/NAD(P)-binding domain-containing protein</fullName>
    </submittedName>
</protein>
<organism evidence="1 2">
    <name type="scientific">Hypoxylon rubiginosum</name>
    <dbReference type="NCBI Taxonomy" id="110542"/>
    <lineage>
        <taxon>Eukaryota</taxon>
        <taxon>Fungi</taxon>
        <taxon>Dikarya</taxon>
        <taxon>Ascomycota</taxon>
        <taxon>Pezizomycotina</taxon>
        <taxon>Sordariomycetes</taxon>
        <taxon>Xylariomycetidae</taxon>
        <taxon>Xylariales</taxon>
        <taxon>Hypoxylaceae</taxon>
        <taxon>Hypoxylon</taxon>
    </lineage>
</organism>
<reference evidence="1 2" key="1">
    <citation type="journal article" date="2022" name="New Phytol.">
        <title>Ecological generalism drives hyperdiversity of secondary metabolite gene clusters in xylarialean endophytes.</title>
        <authorList>
            <person name="Franco M.E.E."/>
            <person name="Wisecaver J.H."/>
            <person name="Arnold A.E."/>
            <person name="Ju Y.M."/>
            <person name="Slot J.C."/>
            <person name="Ahrendt S."/>
            <person name="Moore L.P."/>
            <person name="Eastman K.E."/>
            <person name="Scott K."/>
            <person name="Konkel Z."/>
            <person name="Mondo S.J."/>
            <person name="Kuo A."/>
            <person name="Hayes R.D."/>
            <person name="Haridas S."/>
            <person name="Andreopoulos B."/>
            <person name="Riley R."/>
            <person name="LaButti K."/>
            <person name="Pangilinan J."/>
            <person name="Lipzen A."/>
            <person name="Amirebrahimi M."/>
            <person name="Yan J."/>
            <person name="Adam C."/>
            <person name="Keymanesh K."/>
            <person name="Ng V."/>
            <person name="Louie K."/>
            <person name="Northen T."/>
            <person name="Drula E."/>
            <person name="Henrissat B."/>
            <person name="Hsieh H.M."/>
            <person name="Youens-Clark K."/>
            <person name="Lutzoni F."/>
            <person name="Miadlikowska J."/>
            <person name="Eastwood D.C."/>
            <person name="Hamelin R.C."/>
            <person name="Grigoriev I.V."/>
            <person name="U'Ren J.M."/>
        </authorList>
    </citation>
    <scope>NUCLEOTIDE SEQUENCE [LARGE SCALE GENOMIC DNA]</scope>
    <source>
        <strain evidence="1 2">CBS 119005</strain>
    </source>
</reference>
<dbReference type="EMBL" id="MU393680">
    <property type="protein sequence ID" value="KAI4858848.1"/>
    <property type="molecule type" value="Genomic_DNA"/>
</dbReference>
<dbReference type="Proteomes" id="UP001497700">
    <property type="component" value="Unassembled WGS sequence"/>
</dbReference>
<proteinExistence type="predicted"/>
<evidence type="ECO:0000313" key="2">
    <source>
        <dbReference type="Proteomes" id="UP001497700"/>
    </source>
</evidence>
<keyword evidence="2" id="KW-1185">Reference proteome</keyword>
<accession>A0ACB9YHI8</accession>